<sequence>MALYGVKEPPKVTWYHRVTKRAKYWTVRRLNRNLAPGEEKVVMPGQEGLIVKSL</sequence>
<organism evidence="1 2">
    <name type="scientific">Desulforamulus profundi</name>
    <dbReference type="NCBI Taxonomy" id="1383067"/>
    <lineage>
        <taxon>Bacteria</taxon>
        <taxon>Bacillati</taxon>
        <taxon>Bacillota</taxon>
        <taxon>Clostridia</taxon>
        <taxon>Eubacteriales</taxon>
        <taxon>Peptococcaceae</taxon>
        <taxon>Desulforamulus</taxon>
    </lineage>
</organism>
<gene>
    <name evidence="1" type="ORF">P378_07095</name>
</gene>
<reference evidence="1 2" key="1">
    <citation type="submission" date="2013-09" db="EMBL/GenBank/DDBJ databases">
        <title>Biodegradation of hydrocarbons in the deep terrestrial subsurface : characterization of a microbial consortium composed of two Desulfotomaculum species originating from a deep geological formation.</title>
        <authorList>
            <person name="Aullo T."/>
            <person name="Berlendis S."/>
            <person name="Lascourreges J.-F."/>
            <person name="Dessort D."/>
            <person name="Saint-Laurent S."/>
            <person name="Schraauwers B."/>
            <person name="Mas J."/>
            <person name="Magot M."/>
            <person name="Ranchou-Peyruse A."/>
        </authorList>
    </citation>
    <scope>NUCLEOTIDE SEQUENCE [LARGE SCALE GENOMIC DNA]</scope>
    <source>
        <strain evidence="1 2">Bs107</strain>
    </source>
</reference>
<comment type="caution">
    <text evidence="1">The sequence shown here is derived from an EMBL/GenBank/DDBJ whole genome shotgun (WGS) entry which is preliminary data.</text>
</comment>
<dbReference type="AlphaFoldDB" id="A0A2C6MHG1"/>
<name>A0A2C6MHG1_9FIRM</name>
<dbReference type="EMBL" id="AWQQ01000042">
    <property type="protein sequence ID" value="PHJ38856.1"/>
    <property type="molecule type" value="Genomic_DNA"/>
</dbReference>
<dbReference type="Proteomes" id="UP000222564">
    <property type="component" value="Unassembled WGS sequence"/>
</dbReference>
<evidence type="ECO:0000313" key="2">
    <source>
        <dbReference type="Proteomes" id="UP000222564"/>
    </source>
</evidence>
<keyword evidence="2" id="KW-1185">Reference proteome</keyword>
<protein>
    <submittedName>
        <fullName evidence="1">Uncharacterized protein</fullName>
    </submittedName>
</protein>
<evidence type="ECO:0000313" key="1">
    <source>
        <dbReference type="EMBL" id="PHJ38856.1"/>
    </source>
</evidence>
<accession>A0A2C6MHG1</accession>
<proteinExistence type="predicted"/>
<dbReference type="RefSeq" id="WP_238472952.1">
    <property type="nucleotide sequence ID" value="NZ_AWQQ01000042.1"/>
</dbReference>